<keyword evidence="1" id="KW-0677">Repeat</keyword>
<evidence type="ECO:0000259" key="5">
    <source>
        <dbReference type="Pfam" id="PF13249"/>
    </source>
</evidence>
<evidence type="ECO:0000256" key="3">
    <source>
        <dbReference type="RuleBase" id="RU362003"/>
    </source>
</evidence>
<dbReference type="Pfam" id="PF13243">
    <property type="entry name" value="SQHop_cyclase_C"/>
    <property type="match status" value="1"/>
</dbReference>
<dbReference type="Pfam" id="PF13249">
    <property type="entry name" value="SQHop_cyclase_N"/>
    <property type="match status" value="1"/>
</dbReference>
<protein>
    <recommendedName>
        <fullName evidence="3">Terpene cyclase/mutase family member</fullName>
        <ecNumber evidence="3">5.4.99.-</ecNumber>
    </recommendedName>
</protein>
<evidence type="ECO:0000259" key="4">
    <source>
        <dbReference type="Pfam" id="PF13243"/>
    </source>
</evidence>
<dbReference type="Proteomes" id="UP001152607">
    <property type="component" value="Unassembled WGS sequence"/>
</dbReference>
<dbReference type="InterPro" id="IPR032697">
    <property type="entry name" value="SQ_cyclase_N"/>
</dbReference>
<dbReference type="GO" id="GO:0016866">
    <property type="term" value="F:intramolecular transferase activity"/>
    <property type="evidence" value="ECO:0007669"/>
    <property type="project" value="InterPro"/>
</dbReference>
<keyword evidence="7" id="KW-1185">Reference proteome</keyword>
<gene>
    <name evidence="6" type="ORF">PDIGIT_LOCUS5923</name>
</gene>
<dbReference type="InterPro" id="IPR032696">
    <property type="entry name" value="SQ_cyclase_C"/>
</dbReference>
<keyword evidence="2 3" id="KW-0413">Isomerase</keyword>
<sequence length="699" mass="78465">MTSDTLNPAREDRSVDLYTRARQSIKLAINHAWNIRKSDHHWHGELKANTAITSQQIFFLQSLGIPIEDAGAYRKYLLSQQQSDGSWTIAPDYPGDVNMSAESYLALKILGVSPDDPAMILGKSFIRRCGGIAKVRIFTRIYFAQFGLFPWGAVPQLPAEFIFLPSILPINIYRLSSWARSTLVPLFIIRHHEKIYALPNGLSANNTYLDELWLDPSNKYVPYAPSLLTPWSSDPISLFFSAVDTWLSVLGKFQPLWMFRGLARKKCIRWIVEHQEKEGDWAGIIPPMHGGVQALVLEGFSVKDKPVKNAIDAIERFTWHDEQGKRLQSCLSPVWDTVLMVRGLCDAGIDQDDQRIRDSIKWIKSKQILGQDGDWRIFSGSIEPGGFSFEYNNTWYPDVDDTAAAILAVISQDPVGVGSSTVAKAAMWICGMQNRDGGWAAFDINNDKLWLNKIPFSDMNALCDPSSADVTGRILEAFGLMIQLSESEYLEPKILETISLACNRGIRYLSQEQTPSGSWYGRWGSNYIYGTSNVICGLTYFSTEDDQIQEMLSSATHWLQEMQNPDGGWGEDLQSYQDPSRAGKGPSTASQTAWALMALLATASPYHRAITDGVAYLVNTQTDIQGTSAVWPESRYTGTGFPNHFYIGYSLYRHYFPLMALGRYIKAIEMELPGPMIDIRTSEQEKGDDSPDSAYDSNF</sequence>
<evidence type="ECO:0000256" key="2">
    <source>
        <dbReference type="ARBA" id="ARBA00023235"/>
    </source>
</evidence>
<dbReference type="OrthoDB" id="21502at2759"/>
<feature type="domain" description="Squalene cyclase C-terminal" evidence="4">
    <location>
        <begin position="331"/>
        <end position="665"/>
    </location>
</feature>
<proteinExistence type="inferred from homology"/>
<dbReference type="NCBIfam" id="TIGR01787">
    <property type="entry name" value="squalene_cyclas"/>
    <property type="match status" value="1"/>
</dbReference>
<dbReference type="NCBIfam" id="TIGR01507">
    <property type="entry name" value="hopene_cyclase"/>
    <property type="match status" value="1"/>
</dbReference>
<organism evidence="6 7">
    <name type="scientific">Periconia digitata</name>
    <dbReference type="NCBI Taxonomy" id="1303443"/>
    <lineage>
        <taxon>Eukaryota</taxon>
        <taxon>Fungi</taxon>
        <taxon>Dikarya</taxon>
        <taxon>Ascomycota</taxon>
        <taxon>Pezizomycotina</taxon>
        <taxon>Dothideomycetes</taxon>
        <taxon>Pleosporomycetidae</taxon>
        <taxon>Pleosporales</taxon>
        <taxon>Massarineae</taxon>
        <taxon>Periconiaceae</taxon>
        <taxon>Periconia</taxon>
    </lineage>
</organism>
<dbReference type="SUPFAM" id="SSF48239">
    <property type="entry name" value="Terpenoid cyclases/Protein prenyltransferases"/>
    <property type="match status" value="2"/>
</dbReference>
<dbReference type="EC" id="5.4.99.-" evidence="3"/>
<evidence type="ECO:0000313" key="7">
    <source>
        <dbReference type="Proteomes" id="UP001152607"/>
    </source>
</evidence>
<name>A0A9W4UBB5_9PLEO</name>
<feature type="domain" description="Squalene cyclase N-terminal" evidence="5">
    <location>
        <begin position="25"/>
        <end position="322"/>
    </location>
</feature>
<reference evidence="6" key="1">
    <citation type="submission" date="2023-01" db="EMBL/GenBank/DDBJ databases">
        <authorList>
            <person name="Van Ghelder C."/>
            <person name="Rancurel C."/>
        </authorList>
    </citation>
    <scope>NUCLEOTIDE SEQUENCE</scope>
    <source>
        <strain evidence="6">CNCM I-4278</strain>
    </source>
</reference>
<evidence type="ECO:0000256" key="1">
    <source>
        <dbReference type="ARBA" id="ARBA00022737"/>
    </source>
</evidence>
<dbReference type="Gene3D" id="1.50.10.20">
    <property type="match status" value="2"/>
</dbReference>
<evidence type="ECO:0000313" key="6">
    <source>
        <dbReference type="EMBL" id="CAI6332890.1"/>
    </source>
</evidence>
<dbReference type="PANTHER" id="PTHR11764">
    <property type="entry name" value="TERPENE CYCLASE/MUTASE FAMILY MEMBER"/>
    <property type="match status" value="1"/>
</dbReference>
<dbReference type="AlphaFoldDB" id="A0A9W4UBB5"/>
<comment type="caution">
    <text evidence="6">The sequence shown here is derived from an EMBL/GenBank/DDBJ whole genome shotgun (WGS) entry which is preliminary data.</text>
</comment>
<dbReference type="InterPro" id="IPR006400">
    <property type="entry name" value="Hopene-cyclase"/>
</dbReference>
<dbReference type="PANTHER" id="PTHR11764:SF82">
    <property type="entry name" value="TERPENE CYCLASE_MUTASE FAMILY MEMBER"/>
    <property type="match status" value="1"/>
</dbReference>
<dbReference type="InterPro" id="IPR018333">
    <property type="entry name" value="Squalene_cyclase"/>
</dbReference>
<dbReference type="GO" id="GO:0005811">
    <property type="term" value="C:lipid droplet"/>
    <property type="evidence" value="ECO:0007669"/>
    <property type="project" value="InterPro"/>
</dbReference>
<comment type="similarity">
    <text evidence="3">Belongs to the terpene cyclase/mutase family.</text>
</comment>
<dbReference type="SFLD" id="SFLDG01016">
    <property type="entry name" value="Prenyltransferase_Like_2"/>
    <property type="match status" value="1"/>
</dbReference>
<dbReference type="InterPro" id="IPR008930">
    <property type="entry name" value="Terpenoid_cyclase/PrenylTrfase"/>
</dbReference>
<dbReference type="EMBL" id="CAOQHR010000003">
    <property type="protein sequence ID" value="CAI6332890.1"/>
    <property type="molecule type" value="Genomic_DNA"/>
</dbReference>
<dbReference type="GO" id="GO:0016104">
    <property type="term" value="P:triterpenoid biosynthetic process"/>
    <property type="evidence" value="ECO:0007669"/>
    <property type="project" value="InterPro"/>
</dbReference>
<accession>A0A9W4UBB5</accession>